<evidence type="ECO:0000259" key="1">
    <source>
        <dbReference type="Pfam" id="PF06985"/>
    </source>
</evidence>
<evidence type="ECO:0000259" key="2">
    <source>
        <dbReference type="Pfam" id="PF26640"/>
    </source>
</evidence>
<dbReference type="EMBL" id="KN847497">
    <property type="protein sequence ID" value="KIW13334.1"/>
    <property type="molecule type" value="Genomic_DNA"/>
</dbReference>
<dbReference type="Pfam" id="PF26640">
    <property type="entry name" value="DUF8212"/>
    <property type="match status" value="1"/>
</dbReference>
<dbReference type="Pfam" id="PF06985">
    <property type="entry name" value="HET"/>
    <property type="match status" value="1"/>
</dbReference>
<dbReference type="Proteomes" id="UP000053328">
    <property type="component" value="Unassembled WGS sequence"/>
</dbReference>
<protein>
    <submittedName>
        <fullName evidence="3">Uncharacterized protein</fullName>
    </submittedName>
</protein>
<evidence type="ECO:0000313" key="3">
    <source>
        <dbReference type="EMBL" id="KIW13334.1"/>
    </source>
</evidence>
<dbReference type="GeneID" id="27335605"/>
<dbReference type="OrthoDB" id="674604at2759"/>
<gene>
    <name evidence="3" type="ORF">PV08_08522</name>
</gene>
<reference evidence="3 4" key="1">
    <citation type="submission" date="2015-01" db="EMBL/GenBank/DDBJ databases">
        <title>The Genome Sequence of Exophiala spinifera CBS89968.</title>
        <authorList>
            <consortium name="The Broad Institute Genomics Platform"/>
            <person name="Cuomo C."/>
            <person name="de Hoog S."/>
            <person name="Gorbushina A."/>
            <person name="Stielow B."/>
            <person name="Teixiera M."/>
            <person name="Abouelleil A."/>
            <person name="Chapman S.B."/>
            <person name="Priest M."/>
            <person name="Young S.K."/>
            <person name="Wortman J."/>
            <person name="Nusbaum C."/>
            <person name="Birren B."/>
        </authorList>
    </citation>
    <scope>NUCLEOTIDE SEQUENCE [LARGE SCALE GENOMIC DNA]</scope>
    <source>
        <strain evidence="3 4">CBS 89968</strain>
    </source>
</reference>
<proteinExistence type="predicted"/>
<dbReference type="AlphaFoldDB" id="A0A0D2BQC1"/>
<dbReference type="RefSeq" id="XP_016233550.1">
    <property type="nucleotide sequence ID" value="XM_016382847.1"/>
</dbReference>
<accession>A0A0D2BQC1</accession>
<feature type="domain" description="Heterokaryon incompatibility" evidence="1">
    <location>
        <begin position="23"/>
        <end position="106"/>
    </location>
</feature>
<feature type="domain" description="DUF8212" evidence="2">
    <location>
        <begin position="232"/>
        <end position="268"/>
    </location>
</feature>
<dbReference type="PANTHER" id="PTHR10622:SF10">
    <property type="entry name" value="HET DOMAIN-CONTAINING PROTEIN"/>
    <property type="match status" value="1"/>
</dbReference>
<dbReference type="InterPro" id="IPR010730">
    <property type="entry name" value="HET"/>
</dbReference>
<sequence>MIRLIKTSDLSQHVFEGRSVPGYVILSHRWEEGEISLGELQGNLNLHKQGWLKLQRFCQFAETRGHRFVWIDTCCIDKTSSAELQEAINSMFRWYRRAECCYVYLCDVPARDDLDLPEWTKIFKASKWFTRGWTLQELLAPHRLTFVCSDWKEEIGSRQSLSHEVSEVTRIPEKPLVQGWSLKDDFGGAEFTVAQIMSWASKRSTTRVEDTAYSMMGLFHINMPLLYGEGSNAFIRLQLEIMSKYDDNSLFAWGIPLRDRHFESNSALNRALDIPEAYWWGGLLAPAIHCFEDCAGHFHHLERYEDARLFSMTSKGIQVEGLLRRYEKARYGGSHWLLPLNCGREAHLKHRLGIVLAGDGQLAMRVVNVQSVEPGLVECHWDAERELKAEYEYRRVFVPQAWPGDFD</sequence>
<dbReference type="InterPro" id="IPR058525">
    <property type="entry name" value="DUF8212"/>
</dbReference>
<keyword evidence="4" id="KW-1185">Reference proteome</keyword>
<name>A0A0D2BQC1_9EURO</name>
<evidence type="ECO:0000313" key="4">
    <source>
        <dbReference type="Proteomes" id="UP000053328"/>
    </source>
</evidence>
<organism evidence="3 4">
    <name type="scientific">Exophiala spinifera</name>
    <dbReference type="NCBI Taxonomy" id="91928"/>
    <lineage>
        <taxon>Eukaryota</taxon>
        <taxon>Fungi</taxon>
        <taxon>Dikarya</taxon>
        <taxon>Ascomycota</taxon>
        <taxon>Pezizomycotina</taxon>
        <taxon>Eurotiomycetes</taxon>
        <taxon>Chaetothyriomycetidae</taxon>
        <taxon>Chaetothyriales</taxon>
        <taxon>Herpotrichiellaceae</taxon>
        <taxon>Exophiala</taxon>
    </lineage>
</organism>
<dbReference type="HOGENOM" id="CLU_000288_138_0_1"/>
<dbReference type="STRING" id="91928.A0A0D2BQC1"/>
<dbReference type="VEuPathDB" id="FungiDB:PV08_08522"/>
<dbReference type="PANTHER" id="PTHR10622">
    <property type="entry name" value="HET DOMAIN-CONTAINING PROTEIN"/>
    <property type="match status" value="1"/>
</dbReference>